<dbReference type="EMBL" id="LT630003">
    <property type="protein sequence ID" value="SET93657.1"/>
    <property type="molecule type" value="Genomic_DNA"/>
</dbReference>
<evidence type="ECO:0000313" key="8">
    <source>
        <dbReference type="Proteomes" id="UP000198970"/>
    </source>
</evidence>
<keyword evidence="5 6" id="KW-0472">Membrane</keyword>
<protein>
    <submittedName>
        <fullName evidence="7">Flagellar protein FliO/FliZ</fullName>
    </submittedName>
</protein>
<dbReference type="Pfam" id="PF04347">
    <property type="entry name" value="FliO"/>
    <property type="match status" value="1"/>
</dbReference>
<keyword evidence="3 6" id="KW-0812">Transmembrane</keyword>
<dbReference type="Proteomes" id="UP000198970">
    <property type="component" value="Chromosome I"/>
</dbReference>
<evidence type="ECO:0000256" key="6">
    <source>
        <dbReference type="SAM" id="Phobius"/>
    </source>
</evidence>
<evidence type="ECO:0000256" key="1">
    <source>
        <dbReference type="ARBA" id="ARBA00004236"/>
    </source>
</evidence>
<accession>A0ABY1CCP1</accession>
<feature type="transmembrane region" description="Helical" evidence="6">
    <location>
        <begin position="6"/>
        <end position="25"/>
    </location>
</feature>
<comment type="subcellular location">
    <subcellularLocation>
        <location evidence="1">Cell membrane</location>
    </subcellularLocation>
</comment>
<sequence length="119" mass="13104">MNSVISLFSALLLTVVILYLSYVFTRSLGKGVGLKRGGTCMQMLDRLPLGQDKAVAIVRVGNHYYLIGIASSQITLLSELSEEDIPEGGSAQTQFTGAEGYESFKKLLKKYTDRHRDDV</sequence>
<dbReference type="InterPro" id="IPR022781">
    <property type="entry name" value="Flagellar_biosynth_FliO"/>
</dbReference>
<keyword evidence="8" id="KW-1185">Reference proteome</keyword>
<evidence type="ECO:0000256" key="3">
    <source>
        <dbReference type="ARBA" id="ARBA00022692"/>
    </source>
</evidence>
<keyword evidence="4 6" id="KW-1133">Transmembrane helix</keyword>
<evidence type="ECO:0000256" key="2">
    <source>
        <dbReference type="ARBA" id="ARBA00022475"/>
    </source>
</evidence>
<name>A0ABY1CCP1_9FIRM</name>
<keyword evidence="7" id="KW-0282">Flagellum</keyword>
<keyword evidence="7" id="KW-0966">Cell projection</keyword>
<evidence type="ECO:0000256" key="4">
    <source>
        <dbReference type="ARBA" id="ARBA00022989"/>
    </source>
</evidence>
<gene>
    <name evidence="7" type="ORF">SAMN02745906_3181</name>
</gene>
<keyword evidence="2" id="KW-1003">Cell membrane</keyword>
<evidence type="ECO:0000256" key="5">
    <source>
        <dbReference type="ARBA" id="ARBA00023136"/>
    </source>
</evidence>
<reference evidence="7 8" key="1">
    <citation type="submission" date="2016-10" db="EMBL/GenBank/DDBJ databases">
        <authorList>
            <person name="Varghese N."/>
            <person name="Submissions S."/>
        </authorList>
    </citation>
    <scope>NUCLEOTIDE SEQUENCE [LARGE SCALE GENOMIC DNA]</scope>
    <source>
        <strain evidence="7 8">ATCC 19403</strain>
    </source>
</reference>
<keyword evidence="7" id="KW-0969">Cilium</keyword>
<proteinExistence type="predicted"/>
<organism evidence="7 8">
    <name type="scientific">Lacrimispora sphenoides JCM 1415</name>
    <dbReference type="NCBI Taxonomy" id="1297793"/>
    <lineage>
        <taxon>Bacteria</taxon>
        <taxon>Bacillati</taxon>
        <taxon>Bacillota</taxon>
        <taxon>Clostridia</taxon>
        <taxon>Lachnospirales</taxon>
        <taxon>Lachnospiraceae</taxon>
        <taxon>Lacrimispora</taxon>
    </lineage>
</organism>
<evidence type="ECO:0000313" key="7">
    <source>
        <dbReference type="EMBL" id="SET93657.1"/>
    </source>
</evidence>